<dbReference type="Proteomes" id="UP000184442">
    <property type="component" value="Unassembled WGS sequence"/>
</dbReference>
<dbReference type="RefSeq" id="WP_073028146.1">
    <property type="nucleotide sequence ID" value="NZ_FQZS01000051.1"/>
</dbReference>
<gene>
    <name evidence="1" type="ORF">SAMN02745176_03521</name>
</gene>
<protein>
    <submittedName>
        <fullName evidence="1">Transposase</fullName>
    </submittedName>
</protein>
<dbReference type="OrthoDB" id="9808061at2"/>
<dbReference type="Pfam" id="PF01527">
    <property type="entry name" value="HTH_Tnp_1"/>
    <property type="match status" value="1"/>
</dbReference>
<evidence type="ECO:0000313" key="2">
    <source>
        <dbReference type="Proteomes" id="UP000184442"/>
    </source>
</evidence>
<reference evidence="1 2" key="1">
    <citation type="submission" date="2016-11" db="EMBL/GenBank/DDBJ databases">
        <authorList>
            <person name="Jaros S."/>
            <person name="Januszkiewicz K."/>
            <person name="Wedrychowicz H."/>
        </authorList>
    </citation>
    <scope>NUCLEOTIDE SEQUENCE [LARGE SCALE GENOMIC DNA]</scope>
    <source>
        <strain evidence="1 2">DSM 19022</strain>
    </source>
</reference>
<dbReference type="EMBL" id="FQZS01000051">
    <property type="protein sequence ID" value="SHJ42264.1"/>
    <property type="molecule type" value="Genomic_DNA"/>
</dbReference>
<dbReference type="InterPro" id="IPR002514">
    <property type="entry name" value="Transposase_8"/>
</dbReference>
<dbReference type="SUPFAM" id="SSF48295">
    <property type="entry name" value="TrpR-like"/>
    <property type="match status" value="1"/>
</dbReference>
<dbReference type="STRING" id="1122184.SAMN02745176_03521"/>
<organism evidence="1 2">
    <name type="scientific">Lutispora thermophila DSM 19022</name>
    <dbReference type="NCBI Taxonomy" id="1122184"/>
    <lineage>
        <taxon>Bacteria</taxon>
        <taxon>Bacillati</taxon>
        <taxon>Bacillota</taxon>
        <taxon>Clostridia</taxon>
        <taxon>Lutisporales</taxon>
        <taxon>Lutisporaceae</taxon>
        <taxon>Lutispora</taxon>
    </lineage>
</organism>
<proteinExistence type="predicted"/>
<dbReference type="InterPro" id="IPR010921">
    <property type="entry name" value="Trp_repressor/repl_initiator"/>
</dbReference>
<dbReference type="AlphaFoldDB" id="A0A1M6J6B5"/>
<accession>A0A1M6J6B5</accession>
<keyword evidence="2" id="KW-1185">Reference proteome</keyword>
<evidence type="ECO:0000313" key="1">
    <source>
        <dbReference type="EMBL" id="SHJ42264.1"/>
    </source>
</evidence>
<name>A0A1M6J6B5_9FIRM</name>
<dbReference type="GO" id="GO:0004803">
    <property type="term" value="F:transposase activity"/>
    <property type="evidence" value="ECO:0007669"/>
    <property type="project" value="InterPro"/>
</dbReference>
<sequence length="122" mass="13885">MNTREATRKYRLNQWTEIIRECRSSDQTVSVWCAEHDINPKSYYYWLRRVREAACEALPSIASGSNTIVPVDIPSHSAKYSSIYQDSSPDILIHFGSVTLEIHNGASTALIENTLRALQNVR</sequence>
<dbReference type="GO" id="GO:0043565">
    <property type="term" value="F:sequence-specific DNA binding"/>
    <property type="evidence" value="ECO:0007669"/>
    <property type="project" value="InterPro"/>
</dbReference>
<dbReference type="GO" id="GO:0006313">
    <property type="term" value="P:DNA transposition"/>
    <property type="evidence" value="ECO:0007669"/>
    <property type="project" value="InterPro"/>
</dbReference>
<dbReference type="NCBIfam" id="NF047593">
    <property type="entry name" value="IS66_ISAeme5_TnpA"/>
    <property type="match status" value="1"/>
</dbReference>